<evidence type="ECO:0000313" key="2">
    <source>
        <dbReference type="Proteomes" id="UP000247702"/>
    </source>
</evidence>
<evidence type="ECO:0000313" key="1">
    <source>
        <dbReference type="EMBL" id="GBB91047.1"/>
    </source>
</evidence>
<reference evidence="1 2" key="1">
    <citation type="submission" date="2017-11" db="EMBL/GenBank/DDBJ databases">
        <title>The genome of Rhizophagus clarus HR1 reveals common genetic basis of auxotrophy among arbuscular mycorrhizal fungi.</title>
        <authorList>
            <person name="Kobayashi Y."/>
        </authorList>
    </citation>
    <scope>NUCLEOTIDE SEQUENCE [LARGE SCALE GENOMIC DNA]</scope>
    <source>
        <strain evidence="1 2">HR1</strain>
    </source>
</reference>
<sequence length="232" mass="26667">MNGKDTNLFSLLDHYDESQMPDNIGDPERFDNFIIYMKDSLAVSGGCSDTNDCLYQCLKMAYGTYSNMPQTIEKPDPAQRRITLTLTNGHYSFVSNPDRKHPSFECKRPKKPITYQENEVKDTVLLYNRKEIKFITVQQFQKLKVSKIDSFIPAKRQESLEKAYIRINAERDAFLLETKKLGLPIDISLLDWDIKKTALWLFEKLSVGIPANEPLDALEAQWISKAMMGGII</sequence>
<dbReference type="EMBL" id="BEXD01000907">
    <property type="protein sequence ID" value="GBB91047.1"/>
    <property type="molecule type" value="Genomic_DNA"/>
</dbReference>
<gene>
    <name evidence="1" type="ORF">RclHR1_18140008</name>
</gene>
<comment type="caution">
    <text evidence="1">The sequence shown here is derived from an EMBL/GenBank/DDBJ whole genome shotgun (WGS) entry which is preliminary data.</text>
</comment>
<accession>A0A2Z6QLP7</accession>
<proteinExistence type="predicted"/>
<keyword evidence="2" id="KW-1185">Reference proteome</keyword>
<name>A0A2Z6QLP7_9GLOM</name>
<dbReference type="Proteomes" id="UP000247702">
    <property type="component" value="Unassembled WGS sequence"/>
</dbReference>
<organism evidence="1 2">
    <name type="scientific">Rhizophagus clarus</name>
    <dbReference type="NCBI Taxonomy" id="94130"/>
    <lineage>
        <taxon>Eukaryota</taxon>
        <taxon>Fungi</taxon>
        <taxon>Fungi incertae sedis</taxon>
        <taxon>Mucoromycota</taxon>
        <taxon>Glomeromycotina</taxon>
        <taxon>Glomeromycetes</taxon>
        <taxon>Glomerales</taxon>
        <taxon>Glomeraceae</taxon>
        <taxon>Rhizophagus</taxon>
    </lineage>
</organism>
<dbReference type="STRING" id="94130.A0A2Z6QLP7"/>
<dbReference type="AlphaFoldDB" id="A0A2Z6QLP7"/>
<protein>
    <submittedName>
        <fullName evidence="1">Uncharacterized protein</fullName>
    </submittedName>
</protein>